<dbReference type="EMBL" id="AP012319">
    <property type="protein sequence ID" value="BAL87364.1"/>
    <property type="molecule type" value="Genomic_DNA"/>
</dbReference>
<evidence type="ECO:0000313" key="2">
    <source>
        <dbReference type="Proteomes" id="UP000007882"/>
    </source>
</evidence>
<dbReference type="HOGENOM" id="CLU_2420409_0_0_11"/>
<accession>I0H2X7</accession>
<dbReference type="AlphaFoldDB" id="I0H2X7"/>
<dbReference type="PATRIC" id="fig|512565.3.peg.2142"/>
<proteinExistence type="predicted"/>
<name>I0H2X7_ACTM4</name>
<reference evidence="1 2" key="1">
    <citation type="submission" date="2012-02" db="EMBL/GenBank/DDBJ databases">
        <title>Complete genome sequence of Actinoplanes missouriensis 431 (= NBRC 102363).</title>
        <authorList>
            <person name="Ohnishi Y."/>
            <person name="Ishikawa J."/>
            <person name="Sekine M."/>
            <person name="Hosoyama A."/>
            <person name="Harada T."/>
            <person name="Narita H."/>
            <person name="Hata T."/>
            <person name="Konno Y."/>
            <person name="Tutikane K."/>
            <person name="Fujita N."/>
            <person name="Horinouchi S."/>
            <person name="Hayakawa M."/>
        </authorList>
    </citation>
    <scope>NUCLEOTIDE SEQUENCE [LARGE SCALE GENOMIC DNA]</scope>
    <source>
        <strain evidence="2">ATCC 14538 / DSM 43046 / CBS 188.64 / JCM 3121 / NBRC 102363 / NCIMB 12654 / NRRL B-3342 / UNCC 431</strain>
    </source>
</reference>
<dbReference type="Proteomes" id="UP000007882">
    <property type="component" value="Chromosome"/>
</dbReference>
<gene>
    <name evidence="1" type="ordered locus">AMIS_21440</name>
</gene>
<protein>
    <submittedName>
        <fullName evidence="1">Uncharacterized protein</fullName>
    </submittedName>
</protein>
<keyword evidence="2" id="KW-1185">Reference proteome</keyword>
<dbReference type="STRING" id="512565.AMIS_21440"/>
<dbReference type="RefSeq" id="WP_014442259.1">
    <property type="nucleotide sequence ID" value="NC_017093.1"/>
</dbReference>
<organism evidence="1 2">
    <name type="scientific">Actinoplanes missouriensis (strain ATCC 14538 / DSM 43046 / CBS 188.64 / JCM 3121 / NBRC 102363 / NCIMB 12654 / NRRL B-3342 / UNCC 431)</name>
    <dbReference type="NCBI Taxonomy" id="512565"/>
    <lineage>
        <taxon>Bacteria</taxon>
        <taxon>Bacillati</taxon>
        <taxon>Actinomycetota</taxon>
        <taxon>Actinomycetes</taxon>
        <taxon>Micromonosporales</taxon>
        <taxon>Micromonosporaceae</taxon>
        <taxon>Actinoplanes</taxon>
    </lineage>
</organism>
<dbReference type="KEGG" id="ams:AMIS_21440"/>
<sequence>MPRRARAYKETPTSQKLDEVVNRYDKVEKQLAALSVELKTVVVELGREVLSKSTNLTMAEIGRRVGWTREYVSRVVSEANERDGWVPPTES</sequence>
<evidence type="ECO:0000313" key="1">
    <source>
        <dbReference type="EMBL" id="BAL87364.1"/>
    </source>
</evidence>